<evidence type="ECO:0000313" key="2">
    <source>
        <dbReference type="EMBL" id="EME86938.1"/>
    </source>
</evidence>
<keyword evidence="3" id="KW-1185">Reference proteome</keyword>
<protein>
    <submittedName>
        <fullName evidence="2">Uncharacterized protein</fullName>
    </submittedName>
</protein>
<dbReference type="HOGENOM" id="CLU_367653_0_0_1"/>
<dbReference type="GeneID" id="19335405"/>
<dbReference type="AlphaFoldDB" id="M3BCP4"/>
<gene>
    <name evidence="2" type="ORF">MYCFIDRAFT_194851</name>
</gene>
<organism evidence="2 3">
    <name type="scientific">Pseudocercospora fijiensis (strain CIRAD86)</name>
    <name type="common">Black leaf streak disease fungus</name>
    <name type="synonym">Mycosphaerella fijiensis</name>
    <dbReference type="NCBI Taxonomy" id="383855"/>
    <lineage>
        <taxon>Eukaryota</taxon>
        <taxon>Fungi</taxon>
        <taxon>Dikarya</taxon>
        <taxon>Ascomycota</taxon>
        <taxon>Pezizomycotina</taxon>
        <taxon>Dothideomycetes</taxon>
        <taxon>Dothideomycetidae</taxon>
        <taxon>Mycosphaerellales</taxon>
        <taxon>Mycosphaerellaceae</taxon>
        <taxon>Pseudocercospora</taxon>
    </lineage>
</organism>
<feature type="compositionally biased region" description="Basic residues" evidence="1">
    <location>
        <begin position="746"/>
        <end position="758"/>
    </location>
</feature>
<feature type="region of interest" description="Disordered" evidence="1">
    <location>
        <begin position="1"/>
        <end position="27"/>
    </location>
</feature>
<dbReference type="EMBL" id="KB446556">
    <property type="protein sequence ID" value="EME86938.1"/>
    <property type="molecule type" value="Genomic_DNA"/>
</dbReference>
<dbReference type="KEGG" id="pfj:MYCFIDRAFT_194851"/>
<evidence type="ECO:0000256" key="1">
    <source>
        <dbReference type="SAM" id="MobiDB-lite"/>
    </source>
</evidence>
<dbReference type="eggNOG" id="ENOG502ST6I">
    <property type="taxonomic scope" value="Eukaryota"/>
</dbReference>
<dbReference type="Proteomes" id="UP000016932">
    <property type="component" value="Unassembled WGS sequence"/>
</dbReference>
<accession>M3BCP4</accession>
<proteinExistence type="predicted"/>
<dbReference type="RefSeq" id="XP_007924039.1">
    <property type="nucleotide sequence ID" value="XM_007925848.1"/>
</dbReference>
<name>M3BCP4_PSEFD</name>
<sequence length="758" mass="84255">MADRKRRLSTHPEESKSAKRQASDAQQYLPQVKSQVLSAPDLGAALVNATRTPRNQTNAIARSSPRWDSKLRADIRQAAQSKPRFLFRAILVNSEDLAEFSDDGELVPSIVGQYDETIEDFYSNPLEDMTEIWYCNPAYEAYFTKWTPSMFKAISKALYMLKADGAGYDVHLATLDTKRLSSSNLTVGRAALQNAFSGYLAGIPVSSSSAYLVYGIISQEAFCTRPLKALNNKHVASGLGYKLHHRPLNILKTSLHNASPTLVIDIAREFGKVFDGDGFALPATVMAIATLCHDRDSSWPDEESLSAEIVTALQDFPIQSDWKHDSAIMTMETHTFDQAADRGLRLLRALADRRAMGHAMRAPSVNATDLENLSHGILQVKLAADMAFDQSVATHDSTSDYEPVSPSSIVPEEFQYTRDDPAEIAKLLPAGSMDDETKRHLLKAQKYTPRYLFRGWNNGYRPSGGHRGLNTVDAITPLAYLKDREAGTSSIYNLSRDQLRTMCFRHLGSDRTASFKTELSSWASSLRVAMLYSRGQPDSYISIIDTRALQEQNIIVHVPQLGFLLFPGSDGIYYPEEYLAHGVIEGSAHKAVPLEAFTKIGICQTSPWLGISHITAQEIIYAKTVADQYGPRFGTAVLIAILCTAERSSDLWKSGIAPRDLTLIASAISAYKVPQRLCADDTILKDLVYTKGFSDVEQMIRLLRAVVDWRHGKGARGRKQIAKWEDSASLLSRPSADAEEDAPPKEHRKRRSMRRSRK</sequence>
<dbReference type="OrthoDB" id="3633938at2759"/>
<reference evidence="2 3" key="1">
    <citation type="journal article" date="2012" name="PLoS Pathog.">
        <title>Diverse lifestyles and strategies of plant pathogenesis encoded in the genomes of eighteen Dothideomycetes fungi.</title>
        <authorList>
            <person name="Ohm R.A."/>
            <person name="Feau N."/>
            <person name="Henrissat B."/>
            <person name="Schoch C.L."/>
            <person name="Horwitz B.A."/>
            <person name="Barry K.W."/>
            <person name="Condon B.J."/>
            <person name="Copeland A.C."/>
            <person name="Dhillon B."/>
            <person name="Glaser F."/>
            <person name="Hesse C.N."/>
            <person name="Kosti I."/>
            <person name="LaButti K."/>
            <person name="Lindquist E.A."/>
            <person name="Lucas S."/>
            <person name="Salamov A.A."/>
            <person name="Bradshaw R.E."/>
            <person name="Ciuffetti L."/>
            <person name="Hamelin R.C."/>
            <person name="Kema G.H.J."/>
            <person name="Lawrence C."/>
            <person name="Scott J.A."/>
            <person name="Spatafora J.W."/>
            <person name="Turgeon B.G."/>
            <person name="de Wit P.J.G.M."/>
            <person name="Zhong S."/>
            <person name="Goodwin S.B."/>
            <person name="Grigoriev I.V."/>
        </authorList>
    </citation>
    <scope>NUCLEOTIDE SEQUENCE [LARGE SCALE GENOMIC DNA]</scope>
    <source>
        <strain evidence="2 3">CIRAD86</strain>
    </source>
</reference>
<feature type="region of interest" description="Disordered" evidence="1">
    <location>
        <begin position="728"/>
        <end position="758"/>
    </location>
</feature>
<dbReference type="VEuPathDB" id="FungiDB:MYCFIDRAFT_194851"/>
<evidence type="ECO:0000313" key="3">
    <source>
        <dbReference type="Proteomes" id="UP000016932"/>
    </source>
</evidence>